<dbReference type="PANTHER" id="PTHR35177">
    <property type="entry name" value="HYDROGENASE MATURATION FACTOR HYBG"/>
    <property type="match status" value="1"/>
</dbReference>
<sequence>MCIGIPGRVVALDPLHSQHAWAEVCGARREINIALVCQAGQPREALLGSWVLIHVGFALSRLDERKPLRCWRRYRRWAKWKTTWRCLWRGKAMMKYVDEFRDPQLVKSLLQRIAQRAAKLPFSAERPLQLMEVCGGHTHAIFRFGLDKLLPPQVEFIHGQVARCAYCRWGVSTPAMKSPPTPR</sequence>
<gene>
    <name evidence="2" type="primary">hypD_3</name>
    <name evidence="2" type="ORF">NCTC12961_05077</name>
</gene>
<evidence type="ECO:0000256" key="1">
    <source>
        <dbReference type="ARBA" id="ARBA00006018"/>
    </source>
</evidence>
<dbReference type="PANTHER" id="PTHR35177:SF2">
    <property type="entry name" value="HYDROGENASE MATURATION FACTOR HYBG"/>
    <property type="match status" value="1"/>
</dbReference>
<dbReference type="InterPro" id="IPR002780">
    <property type="entry name" value="Hyd_form_HypD"/>
</dbReference>
<accession>A0A2X4UZ59</accession>
<dbReference type="STRING" id="82996.ADP72_14625"/>
<dbReference type="Pfam" id="PF01924">
    <property type="entry name" value="HypD"/>
    <property type="match status" value="1"/>
</dbReference>
<dbReference type="InterPro" id="IPR042243">
    <property type="entry name" value="HypD_1"/>
</dbReference>
<dbReference type="NCBIfam" id="TIGR00074">
    <property type="entry name" value="hypC_hupF"/>
    <property type="match status" value="1"/>
</dbReference>
<dbReference type="PROSITE" id="PS01097">
    <property type="entry name" value="HUPF_HYPC"/>
    <property type="match status" value="1"/>
</dbReference>
<reference evidence="2 3" key="1">
    <citation type="submission" date="2018-06" db="EMBL/GenBank/DDBJ databases">
        <authorList>
            <consortium name="Pathogen Informatics"/>
            <person name="Doyle S."/>
        </authorList>
    </citation>
    <scope>NUCLEOTIDE SEQUENCE [LARGE SCALE GENOMIC DNA]</scope>
    <source>
        <strain evidence="2 3">NCTC12961</strain>
    </source>
</reference>
<evidence type="ECO:0000313" key="2">
    <source>
        <dbReference type="EMBL" id="SQI45176.1"/>
    </source>
</evidence>
<dbReference type="EMBL" id="LS483469">
    <property type="protein sequence ID" value="SQI45176.1"/>
    <property type="molecule type" value="Genomic_DNA"/>
</dbReference>
<dbReference type="Gene3D" id="2.30.30.140">
    <property type="match status" value="1"/>
</dbReference>
<dbReference type="GO" id="GO:0051604">
    <property type="term" value="P:protein maturation"/>
    <property type="evidence" value="ECO:0007669"/>
    <property type="project" value="TreeGrafter"/>
</dbReference>
<dbReference type="SUPFAM" id="SSF159127">
    <property type="entry name" value="HupF/HypC-like"/>
    <property type="match status" value="1"/>
</dbReference>
<dbReference type="InterPro" id="IPR001109">
    <property type="entry name" value="Hydrogenase_HupF/HypC"/>
</dbReference>
<dbReference type="AlphaFoldDB" id="A0A2X4UZ59"/>
<name>A0A2X4UZ59_SERPL</name>
<proteinExistence type="inferred from homology"/>
<evidence type="ECO:0000313" key="3">
    <source>
        <dbReference type="Proteomes" id="UP000248897"/>
    </source>
</evidence>
<protein>
    <submittedName>
        <fullName evidence="2">Hydrogenase isoenzymes formation protein hypD</fullName>
    </submittedName>
</protein>
<dbReference type="Pfam" id="PF01455">
    <property type="entry name" value="HupF_HypC"/>
    <property type="match status" value="1"/>
</dbReference>
<comment type="similarity">
    <text evidence="1">Belongs to the HupF/HypC family.</text>
</comment>
<dbReference type="GO" id="GO:0005506">
    <property type="term" value="F:iron ion binding"/>
    <property type="evidence" value="ECO:0007669"/>
    <property type="project" value="TreeGrafter"/>
</dbReference>
<dbReference type="Gene3D" id="3.40.50.11750">
    <property type="entry name" value="HypD, alpha/beta domain 1"/>
    <property type="match status" value="1"/>
</dbReference>
<dbReference type="InterPro" id="IPR019812">
    <property type="entry name" value="Hydgase_assmbl_chp_CS"/>
</dbReference>
<dbReference type="PRINTS" id="PR00445">
    <property type="entry name" value="HUPFHYPC"/>
</dbReference>
<dbReference type="GO" id="GO:1902670">
    <property type="term" value="F:carbon dioxide binding"/>
    <property type="evidence" value="ECO:0007669"/>
    <property type="project" value="TreeGrafter"/>
</dbReference>
<organism evidence="2 3">
    <name type="scientific">Serratia plymuthica</name>
    <dbReference type="NCBI Taxonomy" id="82996"/>
    <lineage>
        <taxon>Bacteria</taxon>
        <taxon>Pseudomonadati</taxon>
        <taxon>Pseudomonadota</taxon>
        <taxon>Gammaproteobacteria</taxon>
        <taxon>Enterobacterales</taxon>
        <taxon>Yersiniaceae</taxon>
        <taxon>Serratia</taxon>
    </lineage>
</organism>
<dbReference type="Proteomes" id="UP000248897">
    <property type="component" value="Chromosome 1"/>
</dbReference>